<evidence type="ECO:0000313" key="4">
    <source>
        <dbReference type="Proteomes" id="UP000182152"/>
    </source>
</evidence>
<comment type="caution">
    <text evidence="3">The sequence shown here is derived from an EMBL/GenBank/DDBJ whole genome shotgun (WGS) entry which is preliminary data.</text>
</comment>
<organism evidence="3 4">
    <name type="scientific">Enterococcus ratti</name>
    <dbReference type="NCBI Taxonomy" id="150033"/>
    <lineage>
        <taxon>Bacteria</taxon>
        <taxon>Bacillati</taxon>
        <taxon>Bacillota</taxon>
        <taxon>Bacilli</taxon>
        <taxon>Lactobacillales</taxon>
        <taxon>Enterococcaceae</taxon>
        <taxon>Enterococcus</taxon>
    </lineage>
</organism>
<protein>
    <recommendedName>
        <fullName evidence="2">Bacterial Ig domain-containing protein</fullName>
    </recommendedName>
</protein>
<feature type="chain" id="PRO_5009881791" description="Bacterial Ig domain-containing protein" evidence="1">
    <location>
        <begin position="26"/>
        <end position="214"/>
    </location>
</feature>
<evidence type="ECO:0000259" key="2">
    <source>
        <dbReference type="Pfam" id="PF20622"/>
    </source>
</evidence>
<feature type="domain" description="Bacterial Ig" evidence="2">
    <location>
        <begin position="131"/>
        <end position="213"/>
    </location>
</feature>
<proteinExistence type="predicted"/>
<name>A0A1L8WA90_9ENTE</name>
<evidence type="ECO:0000256" key="1">
    <source>
        <dbReference type="SAM" id="SignalP"/>
    </source>
</evidence>
<dbReference type="OrthoDB" id="2358134at2"/>
<feature type="signal peptide" evidence="1">
    <location>
        <begin position="1"/>
        <end position="25"/>
    </location>
</feature>
<dbReference type="RefSeq" id="WP_071856222.1">
    <property type="nucleotide sequence ID" value="NZ_JXLB01000029.1"/>
</dbReference>
<gene>
    <name evidence="3" type="ORF">RV14_GL001276</name>
</gene>
<accession>A0A1L8WA90</accession>
<dbReference type="InterPro" id="IPR046746">
    <property type="entry name" value="Big_15"/>
</dbReference>
<dbReference type="EMBL" id="JXLB01000029">
    <property type="protein sequence ID" value="OJG77944.1"/>
    <property type="molecule type" value="Genomic_DNA"/>
</dbReference>
<keyword evidence="1" id="KW-0732">Signal</keyword>
<sequence>MMKRKIILSALLLSVSVGSSTISYAATGSEKNSIVSVERASIQTKKYFWTDMYAEGKVFNNQFQNVGLLIDGKLQKTAEVKSDGTFKIPTRGLGLTSADKSFEIVGIYKEGSFGEKTNHKVYPKFNKDYQMTVASYKLGESKIYGTNEAGIDTVALRVNNKVIRKAATVIEANGQETYSLFAKDKVLKKTDRVEIVGYDSSGNTRSVLTVKVNN</sequence>
<dbReference type="AlphaFoldDB" id="A0A1L8WA90"/>
<evidence type="ECO:0000313" key="3">
    <source>
        <dbReference type="EMBL" id="OJG77944.1"/>
    </source>
</evidence>
<dbReference type="Proteomes" id="UP000182152">
    <property type="component" value="Unassembled WGS sequence"/>
</dbReference>
<keyword evidence="4" id="KW-1185">Reference proteome</keyword>
<reference evidence="3 4" key="1">
    <citation type="submission" date="2014-12" db="EMBL/GenBank/DDBJ databases">
        <title>Draft genome sequences of 29 type strains of Enterococci.</title>
        <authorList>
            <person name="Zhong Z."/>
            <person name="Sun Z."/>
            <person name="Liu W."/>
            <person name="Zhang W."/>
            <person name="Zhang H."/>
        </authorList>
    </citation>
    <scope>NUCLEOTIDE SEQUENCE [LARGE SCALE GENOMIC DNA]</scope>
    <source>
        <strain evidence="3 4">DSM 15687</strain>
    </source>
</reference>
<dbReference type="Pfam" id="PF20622">
    <property type="entry name" value="Big_15"/>
    <property type="match status" value="1"/>
</dbReference>